<feature type="region of interest" description="Disordered" evidence="1">
    <location>
        <begin position="1"/>
        <end position="22"/>
    </location>
</feature>
<feature type="transmembrane region" description="Helical" evidence="2">
    <location>
        <begin position="49"/>
        <end position="67"/>
    </location>
</feature>
<evidence type="ECO:0000313" key="4">
    <source>
        <dbReference type="EMBL" id="CAD8919322.1"/>
    </source>
</evidence>
<dbReference type="EMBL" id="HBFS01018696">
    <property type="protein sequence ID" value="CAD8919321.1"/>
    <property type="molecule type" value="Transcribed_RNA"/>
</dbReference>
<evidence type="ECO:0000256" key="2">
    <source>
        <dbReference type="SAM" id="Phobius"/>
    </source>
</evidence>
<reference evidence="3" key="1">
    <citation type="submission" date="2021-01" db="EMBL/GenBank/DDBJ databases">
        <authorList>
            <person name="Corre E."/>
            <person name="Pelletier E."/>
            <person name="Niang G."/>
            <person name="Scheremetjew M."/>
            <person name="Finn R."/>
            <person name="Kale V."/>
            <person name="Holt S."/>
            <person name="Cochrane G."/>
            <person name="Meng A."/>
            <person name="Brown T."/>
            <person name="Cohen L."/>
        </authorList>
    </citation>
    <scope>NUCLEOTIDE SEQUENCE</scope>
    <source>
        <strain evidence="3">Ms1</strain>
    </source>
</reference>
<evidence type="ECO:0008006" key="6">
    <source>
        <dbReference type="Google" id="ProtNLM"/>
    </source>
</evidence>
<feature type="transmembrane region" description="Helical" evidence="2">
    <location>
        <begin position="273"/>
        <end position="296"/>
    </location>
</feature>
<keyword evidence="2" id="KW-1133">Transmembrane helix</keyword>
<dbReference type="EMBL" id="HBFS01018697">
    <property type="protein sequence ID" value="CAD8919322.1"/>
    <property type="molecule type" value="Transcribed_RNA"/>
</dbReference>
<keyword evidence="2" id="KW-0812">Transmembrane</keyword>
<evidence type="ECO:0000256" key="1">
    <source>
        <dbReference type="SAM" id="MobiDB-lite"/>
    </source>
</evidence>
<dbReference type="AlphaFoldDB" id="A0A6T6YHL9"/>
<dbReference type="PANTHER" id="PTHR38568:SF2">
    <property type="entry name" value="DUF445 DOMAIN-CONTAINING PROTEIN"/>
    <property type="match status" value="1"/>
</dbReference>
<keyword evidence="2" id="KW-0472">Membrane</keyword>
<organism evidence="3">
    <name type="scientific">Bicosoecida sp. CB-2014</name>
    <dbReference type="NCBI Taxonomy" id="1486930"/>
    <lineage>
        <taxon>Eukaryota</taxon>
        <taxon>Sar</taxon>
        <taxon>Stramenopiles</taxon>
        <taxon>Bigyra</taxon>
        <taxon>Opalozoa</taxon>
        <taxon>Bicosoecida</taxon>
    </lineage>
</organism>
<feature type="transmembrane region" description="Helical" evidence="2">
    <location>
        <begin position="79"/>
        <end position="101"/>
    </location>
</feature>
<evidence type="ECO:0000313" key="3">
    <source>
        <dbReference type="EMBL" id="CAD8919321.1"/>
    </source>
</evidence>
<evidence type="ECO:0000313" key="5">
    <source>
        <dbReference type="EMBL" id="CAD8919323.1"/>
    </source>
</evidence>
<protein>
    <recommendedName>
        <fullName evidence="6">DUF445 domain-containing protein</fullName>
    </recommendedName>
</protein>
<accession>A0A6T6YHL9</accession>
<dbReference type="PANTHER" id="PTHR38568">
    <property type="entry name" value="DUF445 DOMAIN-CONTAINING PROTEIN-RELATED"/>
    <property type="match status" value="1"/>
</dbReference>
<sequence length="298" mass="32151">MVDVDLGAPGGAGVDGGSAVPDGIDAGRRRIELPEEPSLWEQFANKGNLSNLATFVIMVVGIIGVASVDKEEDEGLRLFFDYVLAAGLFGFAGGTTNWLAVKMLFDRIPGIVGSGVIPMRFKEIRETVKDTIMLTFFDREYLQGYIAAHAPRMIASLNLEQRMAAELAKPEIEDIIRDRVSATMTSGTPAGQMLMMAAGFVGGPAGMVPIMKPLIVEFGQELAKKFTTGFDVTTMVDVDTVRVQIDALMTEKLQLLTPQIVKKLMEAVIRKHLGWLIVWGNVFGALIGVISLAVGYGA</sequence>
<gene>
    <name evidence="3" type="ORF">BSP0115_LOCUS12583</name>
    <name evidence="4" type="ORF">BSP0115_LOCUS12584</name>
    <name evidence="5" type="ORF">BSP0115_LOCUS12585</name>
</gene>
<proteinExistence type="predicted"/>
<name>A0A6T6YHL9_9STRA</name>
<dbReference type="EMBL" id="HBFS01018698">
    <property type="protein sequence ID" value="CAD8919323.1"/>
    <property type="molecule type" value="Transcribed_RNA"/>
</dbReference>